<organism evidence="1 2">
    <name type="scientific">Psychroserpens ponticola</name>
    <dbReference type="NCBI Taxonomy" id="2932268"/>
    <lineage>
        <taxon>Bacteria</taxon>
        <taxon>Pseudomonadati</taxon>
        <taxon>Bacteroidota</taxon>
        <taxon>Flavobacteriia</taxon>
        <taxon>Flavobacteriales</taxon>
        <taxon>Flavobacteriaceae</taxon>
        <taxon>Psychroserpens</taxon>
    </lineage>
</organism>
<keyword evidence="2" id="KW-1185">Reference proteome</keyword>
<sequence length="272" mass="31766">MDKLLDIFKTIKDDFCSLTTYKLRGESLEVITPFTTLNNKFVSVFIKEIKGKYVISDAGWTDLNYYDVSISEESDDIIERIFTYYQESFEISTTSDKAGTLHYFKTCSNPRDIPANVYDLANFIVGAVNSLGIRYKDEKEEKERETFRKDANTFLKVNYNDNVKLQKSLDDFQNIRFNALITKNSDIFLVSYVTGSSSYYFTNDLRKTIVNFEISEKSKYRSFIREKVSIINDQAVGYQPERLSSMMDLLNEKTTQEPIKWSEKEKILEIIR</sequence>
<dbReference type="RefSeq" id="WP_249997435.1">
    <property type="nucleotide sequence ID" value="NZ_CP116221.1"/>
</dbReference>
<proteinExistence type="predicted"/>
<gene>
    <name evidence="1" type="ORF">MUN68_008235</name>
</gene>
<evidence type="ECO:0000313" key="1">
    <source>
        <dbReference type="EMBL" id="WCO03483.1"/>
    </source>
</evidence>
<protein>
    <recommendedName>
        <fullName evidence="3">DUF1828 domain-containing protein</fullName>
    </recommendedName>
</protein>
<dbReference type="EMBL" id="CP116221">
    <property type="protein sequence ID" value="WCO03483.1"/>
    <property type="molecule type" value="Genomic_DNA"/>
</dbReference>
<reference evidence="1 2" key="1">
    <citation type="submission" date="2023-01" db="EMBL/GenBank/DDBJ databases">
        <title>Psychroserpens ponticola sp. nov., isolated from seawater.</title>
        <authorList>
            <person name="Kristyanto S."/>
            <person name="Jung J."/>
            <person name="Kim J.M."/>
            <person name="Jeon C.O."/>
        </authorList>
    </citation>
    <scope>NUCLEOTIDE SEQUENCE [LARGE SCALE GENOMIC DNA]</scope>
    <source>
        <strain evidence="1 2">MSW6</strain>
    </source>
</reference>
<accession>A0ABY7S2G8</accession>
<dbReference type="Proteomes" id="UP001202717">
    <property type="component" value="Chromosome"/>
</dbReference>
<evidence type="ECO:0000313" key="2">
    <source>
        <dbReference type="Proteomes" id="UP001202717"/>
    </source>
</evidence>
<name>A0ABY7S2G8_9FLAO</name>
<evidence type="ECO:0008006" key="3">
    <source>
        <dbReference type="Google" id="ProtNLM"/>
    </source>
</evidence>